<dbReference type="InterPro" id="IPR013766">
    <property type="entry name" value="Thioredoxin_domain"/>
</dbReference>
<evidence type="ECO:0000313" key="8">
    <source>
        <dbReference type="Proteomes" id="UP000036458"/>
    </source>
</evidence>
<organism evidence="7 8">
    <name type="scientific">Rufibacter radiotolerans</name>
    <dbReference type="NCBI Taxonomy" id="1379910"/>
    <lineage>
        <taxon>Bacteria</taxon>
        <taxon>Pseudomonadati</taxon>
        <taxon>Bacteroidota</taxon>
        <taxon>Cytophagia</taxon>
        <taxon>Cytophagales</taxon>
        <taxon>Hymenobacteraceae</taxon>
        <taxon>Rufibacter</taxon>
    </lineage>
</organism>
<dbReference type="PROSITE" id="PS51352">
    <property type="entry name" value="THIOREDOXIN_2"/>
    <property type="match status" value="1"/>
</dbReference>
<protein>
    <recommendedName>
        <fullName evidence="5">Glutathione peroxidase</fullName>
    </recommendedName>
</protein>
<evidence type="ECO:0000313" key="7">
    <source>
        <dbReference type="EMBL" id="AKQ44944.1"/>
    </source>
</evidence>
<feature type="active site" evidence="4">
    <location>
        <position position="72"/>
    </location>
</feature>
<evidence type="ECO:0000256" key="4">
    <source>
        <dbReference type="PIRSR" id="PIRSR000303-1"/>
    </source>
</evidence>
<sequence length="195" mass="22251">MDLKKRILKMLYPLIMRLSKASAKGRVLTNEKKVAPAQPFYNLNTVLNNGKPLEFSQLKGKKVLLVNTASNCGYTGQYEELQQLHEQKKDSLVIIGFPANDFKEQEKDNDADISQFCQVNYGVTFPLAKKSVVVKNENQNQVYNWLSDARKNGWNEHEPDWNFSKYLLDENGVLTHYFGPAVSPLSPEVQEALKQ</sequence>
<dbReference type="EMBL" id="CP010777">
    <property type="protein sequence ID" value="AKQ44944.1"/>
    <property type="molecule type" value="Genomic_DNA"/>
</dbReference>
<dbReference type="AlphaFoldDB" id="A0A0H4VMG2"/>
<comment type="similarity">
    <text evidence="1 5">Belongs to the glutathione peroxidase family.</text>
</comment>
<evidence type="ECO:0000256" key="5">
    <source>
        <dbReference type="RuleBase" id="RU000499"/>
    </source>
</evidence>
<gene>
    <name evidence="7" type="ORF">TH63_03770</name>
</gene>
<dbReference type="PRINTS" id="PR01011">
    <property type="entry name" value="GLUTPROXDASE"/>
</dbReference>
<dbReference type="SUPFAM" id="SSF52833">
    <property type="entry name" value="Thioredoxin-like"/>
    <property type="match status" value="1"/>
</dbReference>
<dbReference type="InterPro" id="IPR029759">
    <property type="entry name" value="GPX_AS"/>
</dbReference>
<accession>A0A0H4VMG2</accession>
<dbReference type="Proteomes" id="UP000036458">
    <property type="component" value="Chromosome"/>
</dbReference>
<dbReference type="PROSITE" id="PS00460">
    <property type="entry name" value="GLUTATHIONE_PEROXID_1"/>
    <property type="match status" value="1"/>
</dbReference>
<dbReference type="STRING" id="1379910.TH63_03770"/>
<keyword evidence="3 5" id="KW-0560">Oxidoreductase</keyword>
<proteinExistence type="inferred from homology"/>
<dbReference type="PIRSF" id="PIRSF000303">
    <property type="entry name" value="Glutathion_perox"/>
    <property type="match status" value="1"/>
</dbReference>
<evidence type="ECO:0000259" key="6">
    <source>
        <dbReference type="PROSITE" id="PS51352"/>
    </source>
</evidence>
<keyword evidence="8" id="KW-1185">Reference proteome</keyword>
<dbReference type="PROSITE" id="PS51355">
    <property type="entry name" value="GLUTATHIONE_PEROXID_3"/>
    <property type="match status" value="1"/>
</dbReference>
<dbReference type="CDD" id="cd00340">
    <property type="entry name" value="GSH_Peroxidase"/>
    <property type="match status" value="1"/>
</dbReference>
<dbReference type="GO" id="GO:0034599">
    <property type="term" value="P:cellular response to oxidative stress"/>
    <property type="evidence" value="ECO:0007669"/>
    <property type="project" value="TreeGrafter"/>
</dbReference>
<dbReference type="PANTHER" id="PTHR11592:SF78">
    <property type="entry name" value="GLUTATHIONE PEROXIDASE"/>
    <property type="match status" value="1"/>
</dbReference>
<dbReference type="InterPro" id="IPR000889">
    <property type="entry name" value="Glutathione_peroxidase"/>
</dbReference>
<name>A0A0H4VMG2_9BACT</name>
<evidence type="ECO:0000256" key="1">
    <source>
        <dbReference type="ARBA" id="ARBA00006926"/>
    </source>
</evidence>
<dbReference type="InterPro" id="IPR036249">
    <property type="entry name" value="Thioredoxin-like_sf"/>
</dbReference>
<dbReference type="PANTHER" id="PTHR11592">
    <property type="entry name" value="GLUTATHIONE PEROXIDASE"/>
    <property type="match status" value="1"/>
</dbReference>
<reference evidence="7 8" key="1">
    <citation type="submission" date="2015-01" db="EMBL/GenBank/DDBJ databases">
        <title>Rufibacter sp./DG31D/ whole genome sequencing.</title>
        <authorList>
            <person name="Kim M.K."/>
            <person name="Srinivasan S."/>
            <person name="Lee J.-J."/>
        </authorList>
    </citation>
    <scope>NUCLEOTIDE SEQUENCE [LARGE SCALE GENOMIC DNA]</scope>
    <source>
        <strain evidence="7 8">DG31D</strain>
    </source>
</reference>
<dbReference type="PATRIC" id="fig|1379910.4.peg.815"/>
<dbReference type="Pfam" id="PF00255">
    <property type="entry name" value="GSHPx"/>
    <property type="match status" value="1"/>
</dbReference>
<feature type="domain" description="Thioredoxin" evidence="6">
    <location>
        <begin position="32"/>
        <end position="195"/>
    </location>
</feature>
<dbReference type="GO" id="GO:0004601">
    <property type="term" value="F:peroxidase activity"/>
    <property type="evidence" value="ECO:0007669"/>
    <property type="project" value="UniProtKB-KW"/>
</dbReference>
<dbReference type="KEGG" id="ruf:TH63_03770"/>
<keyword evidence="2 5" id="KW-0575">Peroxidase</keyword>
<evidence type="ECO:0000256" key="2">
    <source>
        <dbReference type="ARBA" id="ARBA00022559"/>
    </source>
</evidence>
<evidence type="ECO:0000256" key="3">
    <source>
        <dbReference type="ARBA" id="ARBA00023002"/>
    </source>
</evidence>
<dbReference type="Gene3D" id="3.40.30.10">
    <property type="entry name" value="Glutaredoxin"/>
    <property type="match status" value="1"/>
</dbReference>
<dbReference type="OrthoDB" id="9789406at2"/>